<name>A0A5C3QQH4_9AGAR</name>
<reference evidence="1 2" key="1">
    <citation type="journal article" date="2019" name="Nat. Ecol. Evol.">
        <title>Megaphylogeny resolves global patterns of mushroom evolution.</title>
        <authorList>
            <person name="Varga T."/>
            <person name="Krizsan K."/>
            <person name="Foldi C."/>
            <person name="Dima B."/>
            <person name="Sanchez-Garcia M."/>
            <person name="Sanchez-Ramirez S."/>
            <person name="Szollosi G.J."/>
            <person name="Szarkandi J.G."/>
            <person name="Papp V."/>
            <person name="Albert L."/>
            <person name="Andreopoulos W."/>
            <person name="Angelini C."/>
            <person name="Antonin V."/>
            <person name="Barry K.W."/>
            <person name="Bougher N.L."/>
            <person name="Buchanan P."/>
            <person name="Buyck B."/>
            <person name="Bense V."/>
            <person name="Catcheside P."/>
            <person name="Chovatia M."/>
            <person name="Cooper J."/>
            <person name="Damon W."/>
            <person name="Desjardin D."/>
            <person name="Finy P."/>
            <person name="Geml J."/>
            <person name="Haridas S."/>
            <person name="Hughes K."/>
            <person name="Justo A."/>
            <person name="Karasinski D."/>
            <person name="Kautmanova I."/>
            <person name="Kiss B."/>
            <person name="Kocsube S."/>
            <person name="Kotiranta H."/>
            <person name="LaButti K.M."/>
            <person name="Lechner B.E."/>
            <person name="Liimatainen K."/>
            <person name="Lipzen A."/>
            <person name="Lukacs Z."/>
            <person name="Mihaltcheva S."/>
            <person name="Morgado L.N."/>
            <person name="Niskanen T."/>
            <person name="Noordeloos M.E."/>
            <person name="Ohm R.A."/>
            <person name="Ortiz-Santana B."/>
            <person name="Ovrebo C."/>
            <person name="Racz N."/>
            <person name="Riley R."/>
            <person name="Savchenko A."/>
            <person name="Shiryaev A."/>
            <person name="Soop K."/>
            <person name="Spirin V."/>
            <person name="Szebenyi C."/>
            <person name="Tomsovsky M."/>
            <person name="Tulloss R.E."/>
            <person name="Uehling J."/>
            <person name="Grigoriev I.V."/>
            <person name="Vagvolgyi C."/>
            <person name="Papp T."/>
            <person name="Martin F.M."/>
            <person name="Miettinen O."/>
            <person name="Hibbett D.S."/>
            <person name="Nagy L.G."/>
        </authorList>
    </citation>
    <scope>NUCLEOTIDE SEQUENCE [LARGE SCALE GENOMIC DNA]</scope>
    <source>
        <strain evidence="1 2">CBS 309.79</strain>
    </source>
</reference>
<proteinExistence type="predicted"/>
<dbReference type="OrthoDB" id="2720314at2759"/>
<dbReference type="AlphaFoldDB" id="A0A5C3QQH4"/>
<dbReference type="EMBL" id="ML178819">
    <property type="protein sequence ID" value="TFL04235.1"/>
    <property type="molecule type" value="Genomic_DNA"/>
</dbReference>
<accession>A0A5C3QQH4</accession>
<keyword evidence="2" id="KW-1185">Reference proteome</keyword>
<evidence type="ECO:0000313" key="1">
    <source>
        <dbReference type="EMBL" id="TFL04235.1"/>
    </source>
</evidence>
<gene>
    <name evidence="1" type="ORF">BDV98DRAFT_502919</name>
</gene>
<evidence type="ECO:0000313" key="2">
    <source>
        <dbReference type="Proteomes" id="UP000305067"/>
    </source>
</evidence>
<sequence>SSHSRLSGLSHVELDMTLTRLKALQATLILEEAEAQETLAVKLSDIITLLESRVNSPLVRSLHVSAVNDDILDQLNIKQLGWIYLIKLQESESLKQEIDATRKLGVNETWSNDYMYKNLTFLFNNSPRTSEAASRLIIDTFLFRAACMIPSDRKVVMELEKPVPVVKPLASKLHMLSGYIDYTVLLTAPKHHREPISCSVALETQKCSGFFAAEGKVKVDGTSQSQAQFAQTVAELVACAKHLRQKHIRGALTSGLTWIFIVVDIDTEGANFWRSPPITLRYPEHEYPTSFSPTSGIWDPAFIATVLSTWIQKSSSKFEGGQWFYKEAV</sequence>
<feature type="non-terminal residue" evidence="1">
    <location>
        <position position="1"/>
    </location>
</feature>
<organism evidence="1 2">
    <name type="scientific">Pterulicium gracile</name>
    <dbReference type="NCBI Taxonomy" id="1884261"/>
    <lineage>
        <taxon>Eukaryota</taxon>
        <taxon>Fungi</taxon>
        <taxon>Dikarya</taxon>
        <taxon>Basidiomycota</taxon>
        <taxon>Agaricomycotina</taxon>
        <taxon>Agaricomycetes</taxon>
        <taxon>Agaricomycetidae</taxon>
        <taxon>Agaricales</taxon>
        <taxon>Pleurotineae</taxon>
        <taxon>Pterulaceae</taxon>
        <taxon>Pterulicium</taxon>
    </lineage>
</organism>
<dbReference type="Proteomes" id="UP000305067">
    <property type="component" value="Unassembled WGS sequence"/>
</dbReference>
<protein>
    <submittedName>
        <fullName evidence="1">Uncharacterized protein</fullName>
    </submittedName>
</protein>